<dbReference type="GO" id="GO:0004482">
    <property type="term" value="F:mRNA 5'-cap (guanine-N7-)-methyltransferase activity"/>
    <property type="evidence" value="ECO:0007669"/>
    <property type="project" value="InterPro"/>
</dbReference>
<evidence type="ECO:0000256" key="14">
    <source>
        <dbReference type="ARBA" id="ARBA00022844"/>
    </source>
</evidence>
<evidence type="ECO:0000256" key="16">
    <source>
        <dbReference type="ARBA" id="ARBA00023042"/>
    </source>
</evidence>
<evidence type="ECO:0000256" key="24">
    <source>
        <dbReference type="ARBA" id="ARBA00047332"/>
    </source>
</evidence>
<dbReference type="EC" id="2.7.7.48" evidence="3"/>
<dbReference type="EMBL" id="BK061732">
    <property type="protein sequence ID" value="DAZ90620.1"/>
    <property type="molecule type" value="Viral_cRNA"/>
</dbReference>
<dbReference type="Pfam" id="PF00946">
    <property type="entry name" value="Mononeg_RNA_pol"/>
    <property type="match status" value="1"/>
</dbReference>
<evidence type="ECO:0000256" key="11">
    <source>
        <dbReference type="ARBA" id="ARBA00022741"/>
    </source>
</evidence>
<dbReference type="GO" id="GO:0005524">
    <property type="term" value="F:ATP binding"/>
    <property type="evidence" value="ECO:0007669"/>
    <property type="project" value="UniProtKB-KW"/>
</dbReference>
<dbReference type="GO" id="GO:0044423">
    <property type="term" value="C:virion component"/>
    <property type="evidence" value="ECO:0007669"/>
    <property type="project" value="UniProtKB-KW"/>
</dbReference>
<keyword evidence="6" id="KW-0489">Methyltransferase</keyword>
<reference evidence="29" key="1">
    <citation type="journal article" date="2022" name="bioRxiv">
        <title>Unlocking the hidden genetic diversity of varicosaviruses, the neglected plant rhabdoviruses.</title>
        <authorList>
            <person name="Bejerman N."/>
            <person name="Dietzgen R.G."/>
            <person name="Debat H."/>
        </authorList>
    </citation>
    <scope>NUCLEOTIDE SEQUENCE</scope>
</reference>
<protein>
    <recommendedName>
        <fullName evidence="23">Replicase</fullName>
        <ecNumber evidence="21">2.1.1.375</ecNumber>
        <ecNumber evidence="3">2.7.7.48</ecNumber>
        <ecNumber evidence="4">2.7.7.88</ecNumber>
    </recommendedName>
    <alternativeName>
        <fullName evidence="22">Transcriptase</fullName>
    </alternativeName>
</protein>
<evidence type="ECO:0000256" key="26">
    <source>
        <dbReference type="ARBA" id="ARBA00048548"/>
    </source>
</evidence>
<dbReference type="GO" id="GO:0003968">
    <property type="term" value="F:RNA-directed RNA polymerase activity"/>
    <property type="evidence" value="ECO:0007669"/>
    <property type="project" value="UniProtKB-KW"/>
</dbReference>
<comment type="catalytic activity">
    <reaction evidence="20">
        <text>a 5'-end (5'-triphosphoguanosine)-(2'-O-methyladenylyl)-adenylyl-cytidylyl-adenosine in mRNA + S-adenosyl-L-methionine = a 5'-end (N(7)-methyl 5'-triphosphoguanosine)-(2'-O-methyladenylyl)-adenylyl-cytidylyl-adenosine in mRNA + S-adenosyl-L-homocysteine</text>
        <dbReference type="Rhea" id="RHEA:65440"/>
        <dbReference type="Rhea" id="RHEA-COMP:16798"/>
        <dbReference type="Rhea" id="RHEA-COMP:16801"/>
        <dbReference type="ChEBI" id="CHEBI:57856"/>
        <dbReference type="ChEBI" id="CHEBI:59789"/>
        <dbReference type="ChEBI" id="CHEBI:156482"/>
        <dbReference type="ChEBI" id="CHEBI:156483"/>
    </reaction>
</comment>
<dbReference type="EC" id="2.7.7.88" evidence="4"/>
<keyword evidence="13" id="KW-0067">ATP-binding</keyword>
<evidence type="ECO:0000256" key="18">
    <source>
        <dbReference type="ARBA" id="ARBA00023268"/>
    </source>
</evidence>
<evidence type="ECO:0000256" key="12">
    <source>
        <dbReference type="ARBA" id="ARBA00022801"/>
    </source>
</evidence>
<keyword evidence="15" id="KW-0693">Viral RNA replication</keyword>
<evidence type="ECO:0000256" key="23">
    <source>
        <dbReference type="ARBA" id="ARBA00031012"/>
    </source>
</evidence>
<evidence type="ECO:0000259" key="27">
    <source>
        <dbReference type="PROSITE" id="PS50526"/>
    </source>
</evidence>
<keyword evidence="11" id="KW-0547">Nucleotide-binding</keyword>
<evidence type="ECO:0000256" key="6">
    <source>
        <dbReference type="ARBA" id="ARBA00022603"/>
    </source>
</evidence>
<evidence type="ECO:0000256" key="7">
    <source>
        <dbReference type="ARBA" id="ARBA00022664"/>
    </source>
</evidence>
<dbReference type="Pfam" id="PF14318">
    <property type="entry name" value="Mononeg_mRNAcap"/>
    <property type="match status" value="1"/>
</dbReference>
<dbReference type="PROSITE" id="PS50526">
    <property type="entry name" value="RDRP_SSRNA_NEG_NONSEG"/>
    <property type="match status" value="1"/>
</dbReference>
<evidence type="ECO:0000256" key="15">
    <source>
        <dbReference type="ARBA" id="ARBA00022953"/>
    </source>
</evidence>
<dbReference type="InterPro" id="IPR026890">
    <property type="entry name" value="Mononeg_mRNAcap"/>
</dbReference>
<name>A0A9N6YJ61_9RHAB</name>
<keyword evidence="5" id="KW-0696">RNA-directed RNA polymerase</keyword>
<evidence type="ECO:0000256" key="10">
    <source>
        <dbReference type="ARBA" id="ARBA00022695"/>
    </source>
</evidence>
<evidence type="ECO:0000256" key="5">
    <source>
        <dbReference type="ARBA" id="ARBA00022484"/>
    </source>
</evidence>
<proteinExistence type="predicted"/>
<keyword evidence="14" id="KW-0946">Virion</keyword>
<evidence type="ECO:0000256" key="17">
    <source>
        <dbReference type="ARBA" id="ARBA00023200"/>
    </source>
</evidence>
<feature type="domain" description="Mononegavirus-type SAM-dependent 2'-O-MTase" evidence="28">
    <location>
        <begin position="1621"/>
        <end position="1801"/>
    </location>
</feature>
<keyword evidence="12" id="KW-0378">Hydrolase</keyword>
<sequence length="2013" mass="231055">MSAKENIRDLFLNNHDDDLPIDEKTLLDMHLASAINLDAVEFLVNGVNPKYKIHISGYMRKDWSILKDHIRNNTVDVGFLIPTQMIMMMPYRPTVINQQLYKTLVSIIGRSLHSRGVDIPITQYAEIISSHDITVRDSYEIPFKVILKTLCMLSEMTRGGTTSVYKGIIIREDVVKSAVVIEGVRFDITCTGSLTLIEVEGMRTSFVGNYNSLLLMMDTFGQRICLEIGMKVAVLTNVEGSSSPENLEPILLTGDKILMKCGNEGYRIIEMFEAMVVAVMLEKNPDPITEHRLFLKNCINEIDGIIRDYDLHSDVSDLCYDWYNELCLCSNAELSSIFCVYRIWGHPRVDIYAGMNKVMSKGMKEKFVMPSICDLVVCQFRKMFLSSYITKHGIYPKLIFASDGGYVLSRLSSNLPVDDNHPSYNIRDYNYVTIGRIWGLPESYDVCHILNDKAVSPNISEILRSVLSGRGTVSGHNRRGIMRWIEGDSIRCKDFLKDIDDNGLDIDSLIIAMYEKERELKIDARLFSLMSEKMRMYFVLTEELIAKHILPFFPQITMKDPLHVQIKKLWSIGGPKSKGDINPNINIDFEKWNLNMREEFTFPLFKQMDEIFGFNNLISRTHSIFKNSYIYSGSGLYEPKVLGRTLVEDPPMSYKGHLGGFEGLRQKGWTVATVCLIAYIADSMKINFKLLGQGDNQVITLLMPLEYWKNLSLREESKILNAQKILINFMSNMEEYFGNVGLPIKTRESWQSCNLYMYGKLMFMFGNQLPQWCKKLLRSYALSNEGTLTVSGVIGTIFTNFSAAASASTSPDIMYVLSLIMGEWSLEYLSAYHPFTRRSIGDGSVHTFVIPGYLNGRRIASPRINLHRLWATILTVPTSVGGSICMPITAFIVRGFPDHASEGYSWMKLLGSVKSDFQQMYNSWYGFLKNPTIEYDMLIQSPWSLNHLKPPTPGVQSREVVREWLLSGQYSKNCFLRSMKEINQSFDRKRICKSLFTEKMNPLISNEIYQTYPQVYADSILRRVENTRTLKKLAFSLSIRKPIIRYLMDNEHHFLMYLMWRGYQKGEKHSDCATRHTRLSRNIGWGVQIVGLTTPHPLEFILDSVCSKGTSLCNGNDHIYARIDENGEFPPYLGSRVKTKMRSYQDINAKMEPLISTAARVARYMKWLGIGMNTKALVLNNVSAVCDVSIYDVFFEEDGNEDLFSGSVEHRFNPSSASEGCFINYSPQVGSKIFMSSDNMPKYGRGRENYTIHYQAIYCFLQYLYGMRRDSCYFHFHLNCEDCIVPVDDEIYDLESLEDHMMITSDPRQTELLRDSLGYLNVCIPMDDMMKPEPMGNIQKIEECSRSSIYYGIVMSLSLKCISSMFFSTEGYTDSLGCEDLQSFPRVYCYKLYRDDILRCFAVLSIIFHGYYLNIVPVKGGLVKLKKRVRNLLIKKSLNSFKDIGSLCMGRNDREKERTANILSFCGSYPETVDSYLRGIKGGVIDYLDEMAEISLDIPSKICISRPQETRREHLILIGALSFLNDKCWHCVESCMKEAHQTNPCYITCLDGHRSDQYSSIVLIDALHDKLFKSLESISSKYRANRVISNSTTVSVINSEDIYKNFKIINDEHPEDYSEMRAITLPTSSVYKWDDVFSKIESFSAIVIFGDGTGGTSYAAASRFPESIIYPLSYMETRRLIPQDLGSGRPHFSRDLMNINYSLLESCPDDIFHPLWGESLLKMISMIQKDDVLFVCDIELERGNIRAVETILDTLSSGVPILTKVYIDELKELFDRNNTLLVKSIIISRLANLRYKEIFLYGLLSPRSTATVRYNDILYSYQREMCKTIELSDILSRMDSICVDYQDLLKVSIHLSKVHLYQYHIMTSDTLLKSSPGIMIVSILNYINSNYKFPYESGFFINEKKLYDRTVQLMARGSKIILMSIFGEELNNYIWFKRIRISKSMKGLQHPKLKKFRAILSESEDIYESMSSTDILAARCFRNFRRICGIDKEPIISGLEDIYKYYIFPTFEK</sequence>
<comment type="catalytic activity">
    <reaction evidence="24">
        <text>a 5'-end (5'-triphosphoguanosine)-adenylyl-adenylyl-cytidylyl-adenosine in mRNA + S-adenosyl-L-methionine = a 5'-end (5'-triphosphoguanosine)-(2'-O-methyladenylyl)-adenylyl-cytidylyl-adenosine in mRNA + S-adenosyl-L-homocysteine + H(+)</text>
        <dbReference type="Rhea" id="RHEA:65380"/>
        <dbReference type="Rhea" id="RHEA-COMP:16797"/>
        <dbReference type="Rhea" id="RHEA-COMP:16801"/>
        <dbReference type="ChEBI" id="CHEBI:15378"/>
        <dbReference type="ChEBI" id="CHEBI:57856"/>
        <dbReference type="ChEBI" id="CHEBI:59789"/>
        <dbReference type="ChEBI" id="CHEBI:156482"/>
        <dbReference type="ChEBI" id="CHEBI:156484"/>
    </reaction>
</comment>
<dbReference type="InterPro" id="IPR025786">
    <property type="entry name" value="Mononega_L_MeTrfase"/>
</dbReference>
<evidence type="ECO:0000256" key="3">
    <source>
        <dbReference type="ARBA" id="ARBA00012494"/>
    </source>
</evidence>
<keyword evidence="7" id="KW-0507">mRNA processing</keyword>
<comment type="subcellular location">
    <subcellularLocation>
        <location evidence="1">Host cytoplasm</location>
    </subcellularLocation>
    <subcellularLocation>
        <location evidence="2">Virion</location>
    </subcellularLocation>
</comment>
<keyword evidence="18" id="KW-0511">Multifunctional enzyme</keyword>
<comment type="catalytic activity">
    <reaction evidence="26">
        <text>GTP + H2O = GDP + phosphate + H(+)</text>
        <dbReference type="Rhea" id="RHEA:19669"/>
        <dbReference type="ChEBI" id="CHEBI:15377"/>
        <dbReference type="ChEBI" id="CHEBI:15378"/>
        <dbReference type="ChEBI" id="CHEBI:37565"/>
        <dbReference type="ChEBI" id="CHEBI:43474"/>
        <dbReference type="ChEBI" id="CHEBI:58189"/>
    </reaction>
</comment>
<evidence type="ECO:0000256" key="22">
    <source>
        <dbReference type="ARBA" id="ARBA00030436"/>
    </source>
</evidence>
<comment type="catalytic activity">
    <reaction evidence="25">
        <text>a 5'-end (5'-triphosphoguanosine)-adenylyl-adenylyl-cytidylyl-adenosine in mRNA + 2 S-adenosyl-L-methionine = a 5'-end (N(7)-methyl 5'-triphosphoguanosine)-(2'-O-methyladenylyl)-adenylyl-cytidylyl-adenosine in mRNA + 2 S-adenosyl-L-homocysteine + H(+)</text>
        <dbReference type="Rhea" id="RHEA:65376"/>
        <dbReference type="Rhea" id="RHEA-COMP:16797"/>
        <dbReference type="Rhea" id="RHEA-COMP:16798"/>
        <dbReference type="ChEBI" id="CHEBI:15378"/>
        <dbReference type="ChEBI" id="CHEBI:57856"/>
        <dbReference type="ChEBI" id="CHEBI:59789"/>
        <dbReference type="ChEBI" id="CHEBI:156483"/>
        <dbReference type="ChEBI" id="CHEBI:156484"/>
        <dbReference type="EC" id="2.1.1.375"/>
    </reaction>
</comment>
<keyword evidence="10" id="KW-0548">Nucleotidyltransferase</keyword>
<dbReference type="PROSITE" id="PS51590">
    <property type="entry name" value="SAM_MT_MNV_L"/>
    <property type="match status" value="1"/>
</dbReference>
<keyword evidence="8" id="KW-0808">Transferase</keyword>
<keyword evidence="9" id="KW-0949">S-adenosyl-L-methionine</keyword>
<accession>A0A9N6YJ61</accession>
<evidence type="ECO:0000256" key="1">
    <source>
        <dbReference type="ARBA" id="ARBA00004192"/>
    </source>
</evidence>
<evidence type="ECO:0000256" key="21">
    <source>
        <dbReference type="ARBA" id="ARBA00026099"/>
    </source>
</evidence>
<keyword evidence="16" id="KW-0506">mRNA capping</keyword>
<feature type="domain" description="RdRp catalytic" evidence="27">
    <location>
        <begin position="581"/>
        <end position="766"/>
    </location>
</feature>
<evidence type="ECO:0000259" key="28">
    <source>
        <dbReference type="PROSITE" id="PS51590"/>
    </source>
</evidence>
<dbReference type="GO" id="GO:0030430">
    <property type="term" value="C:host cell cytoplasm"/>
    <property type="evidence" value="ECO:0007669"/>
    <property type="project" value="UniProtKB-SubCell"/>
</dbReference>
<evidence type="ECO:0000256" key="4">
    <source>
        <dbReference type="ARBA" id="ARBA00012582"/>
    </source>
</evidence>
<dbReference type="GO" id="GO:0016787">
    <property type="term" value="F:hydrolase activity"/>
    <property type="evidence" value="ECO:0007669"/>
    <property type="project" value="UniProtKB-KW"/>
</dbReference>
<evidence type="ECO:0000313" key="29">
    <source>
        <dbReference type="EMBL" id="DAZ90620.1"/>
    </source>
</evidence>
<evidence type="ECO:0000256" key="13">
    <source>
        <dbReference type="ARBA" id="ARBA00022840"/>
    </source>
</evidence>
<dbReference type="InterPro" id="IPR014023">
    <property type="entry name" value="Mononeg_RNA_pol_cat"/>
</dbReference>
<evidence type="ECO:0000256" key="2">
    <source>
        <dbReference type="ARBA" id="ARBA00004328"/>
    </source>
</evidence>
<evidence type="ECO:0000256" key="8">
    <source>
        <dbReference type="ARBA" id="ARBA00022679"/>
    </source>
</evidence>
<evidence type="ECO:0000256" key="20">
    <source>
        <dbReference type="ARBA" id="ARBA00024499"/>
    </source>
</evidence>
<dbReference type="EC" id="2.1.1.375" evidence="21"/>
<evidence type="ECO:0000256" key="19">
    <source>
        <dbReference type="ARBA" id="ARBA00024494"/>
    </source>
</evidence>
<evidence type="ECO:0000256" key="9">
    <source>
        <dbReference type="ARBA" id="ARBA00022691"/>
    </source>
</evidence>
<organism evidence="29">
    <name type="scientific">Arceuthobium virus 8</name>
    <dbReference type="NCBI Taxonomy" id="2977953"/>
    <lineage>
        <taxon>Viruses</taxon>
        <taxon>Riboviria</taxon>
        <taxon>Orthornavirae</taxon>
        <taxon>Negarnaviricota</taxon>
        <taxon>Haploviricotina</taxon>
        <taxon>Monjiviricetes</taxon>
        <taxon>Mononegavirales</taxon>
        <taxon>Rhabdoviridae</taxon>
        <taxon>Betarhabdovirinae</taxon>
        <taxon>Varicosavirus</taxon>
        <taxon>Varicosavirus arceuthobii</taxon>
    </lineage>
</organism>
<comment type="catalytic activity">
    <reaction evidence="19">
        <text>a 5'-end triphospho-adenylyl-adenylyl-cytidylyl-adenosine in mRNA + GDP + H(+) = a 5'-end (5'-triphosphoguanosine)-adenylyl-adenylyl-cytidylyl-adenosine in mRNA + diphosphate</text>
        <dbReference type="Rhea" id="RHEA:65436"/>
        <dbReference type="Rhea" id="RHEA-COMP:16797"/>
        <dbReference type="Rhea" id="RHEA-COMP:16799"/>
        <dbReference type="ChEBI" id="CHEBI:15378"/>
        <dbReference type="ChEBI" id="CHEBI:33019"/>
        <dbReference type="ChEBI" id="CHEBI:58189"/>
        <dbReference type="ChEBI" id="CHEBI:156484"/>
        <dbReference type="ChEBI" id="CHEBI:156503"/>
        <dbReference type="EC" id="2.7.7.88"/>
    </reaction>
</comment>
<keyword evidence="17" id="KW-1035">Host cytoplasm</keyword>
<evidence type="ECO:0000256" key="25">
    <source>
        <dbReference type="ARBA" id="ARBA00047370"/>
    </source>
</evidence>